<reference evidence="2 3" key="1">
    <citation type="submission" date="2019-12" db="EMBL/GenBank/DDBJ databases">
        <title>the WGS of Blastococcus saxobsidens 67B17.</title>
        <authorList>
            <person name="Jiang Z."/>
        </authorList>
    </citation>
    <scope>NUCLEOTIDE SEQUENCE [LARGE SCALE GENOMIC DNA]</scope>
    <source>
        <strain evidence="2 3">67B17</strain>
    </source>
</reference>
<proteinExistence type="predicted"/>
<protein>
    <recommendedName>
        <fullName evidence="4">Lipoprotein</fullName>
    </recommendedName>
</protein>
<comment type="caution">
    <text evidence="2">The sequence shown here is derived from an EMBL/GenBank/DDBJ whole genome shotgun (WGS) entry which is preliminary data.</text>
</comment>
<evidence type="ECO:0000256" key="1">
    <source>
        <dbReference type="SAM" id="SignalP"/>
    </source>
</evidence>
<evidence type="ECO:0000313" key="2">
    <source>
        <dbReference type="EMBL" id="NEK85977.1"/>
    </source>
</evidence>
<feature type="chain" id="PRO_5027019598" description="Lipoprotein" evidence="1">
    <location>
        <begin position="28"/>
        <end position="216"/>
    </location>
</feature>
<dbReference type="AlphaFoldDB" id="A0A6L9W1J7"/>
<evidence type="ECO:0008006" key="4">
    <source>
        <dbReference type="Google" id="ProtNLM"/>
    </source>
</evidence>
<feature type="signal peptide" evidence="1">
    <location>
        <begin position="1"/>
        <end position="27"/>
    </location>
</feature>
<gene>
    <name evidence="2" type="ORF">GCU60_09405</name>
</gene>
<dbReference type="Proteomes" id="UP000479241">
    <property type="component" value="Unassembled WGS sequence"/>
</dbReference>
<name>A0A6L9W1J7_9ACTN</name>
<dbReference type="EMBL" id="JAAGWG010000011">
    <property type="protein sequence ID" value="NEK85977.1"/>
    <property type="molecule type" value="Genomic_DNA"/>
</dbReference>
<keyword evidence="1" id="KW-0732">Signal</keyword>
<evidence type="ECO:0000313" key="3">
    <source>
        <dbReference type="Proteomes" id="UP000479241"/>
    </source>
</evidence>
<sequence>MSSGRSARGALLVVLVGALAGCAGAQAGEELVPEGGMPVPEGGLRVELVPQGEPPPVPEPLPQPLPEEMLSLPPVPEEMHVLLEEVRARWGEHPDQGQSEITLDRSAVILRWCGSPPTELVALADASGGAGFDVRIEQTRFRTTELVEEAGRLVREHAGVVHSAWPLNAGDGVGIGLDPAVARDGGADDLARLGISSRFPLDAEVTGPPVPVSAVG</sequence>
<dbReference type="RefSeq" id="WP_163204532.1">
    <property type="nucleotide sequence ID" value="NZ_JAAGWG010000011.1"/>
</dbReference>
<dbReference type="PROSITE" id="PS51257">
    <property type="entry name" value="PROKAR_LIPOPROTEIN"/>
    <property type="match status" value="1"/>
</dbReference>
<accession>A0A6L9W1J7</accession>
<organism evidence="2 3">
    <name type="scientific">Blastococcus saxobsidens</name>
    <dbReference type="NCBI Taxonomy" id="138336"/>
    <lineage>
        <taxon>Bacteria</taxon>
        <taxon>Bacillati</taxon>
        <taxon>Actinomycetota</taxon>
        <taxon>Actinomycetes</taxon>
        <taxon>Geodermatophilales</taxon>
        <taxon>Geodermatophilaceae</taxon>
        <taxon>Blastococcus</taxon>
    </lineage>
</organism>